<organism evidence="6 7">
    <name type="scientific">Shimia sagamensis</name>
    <dbReference type="NCBI Taxonomy" id="1566352"/>
    <lineage>
        <taxon>Bacteria</taxon>
        <taxon>Pseudomonadati</taxon>
        <taxon>Pseudomonadota</taxon>
        <taxon>Alphaproteobacteria</taxon>
        <taxon>Rhodobacterales</taxon>
        <taxon>Roseobacteraceae</taxon>
    </lineage>
</organism>
<dbReference type="Pfam" id="PF00126">
    <property type="entry name" value="HTH_1"/>
    <property type="match status" value="1"/>
</dbReference>
<accession>A0ABY1P0M1</accession>
<dbReference type="RefSeq" id="WP_283426148.1">
    <property type="nucleotide sequence ID" value="NZ_FXTY01000004.1"/>
</dbReference>
<comment type="similarity">
    <text evidence="1">Belongs to the LysR transcriptional regulatory family.</text>
</comment>
<dbReference type="Proteomes" id="UP001157961">
    <property type="component" value="Unassembled WGS sequence"/>
</dbReference>
<evidence type="ECO:0000259" key="5">
    <source>
        <dbReference type="PROSITE" id="PS50931"/>
    </source>
</evidence>
<dbReference type="Gene3D" id="1.10.10.10">
    <property type="entry name" value="Winged helix-like DNA-binding domain superfamily/Winged helix DNA-binding domain"/>
    <property type="match status" value="1"/>
</dbReference>
<dbReference type="InterPro" id="IPR058163">
    <property type="entry name" value="LysR-type_TF_proteobact-type"/>
</dbReference>
<dbReference type="PANTHER" id="PTHR30537">
    <property type="entry name" value="HTH-TYPE TRANSCRIPTIONAL REGULATOR"/>
    <property type="match status" value="1"/>
</dbReference>
<dbReference type="PANTHER" id="PTHR30537:SF3">
    <property type="entry name" value="TRANSCRIPTIONAL REGULATORY PROTEIN"/>
    <property type="match status" value="1"/>
</dbReference>
<keyword evidence="2" id="KW-0805">Transcription regulation</keyword>
<evidence type="ECO:0000313" key="7">
    <source>
        <dbReference type="Proteomes" id="UP001157961"/>
    </source>
</evidence>
<dbReference type="PROSITE" id="PS50931">
    <property type="entry name" value="HTH_LYSR"/>
    <property type="match status" value="1"/>
</dbReference>
<sequence>MEQLPSLDDLSLFVDVAREGGLAGAARRTGATVPTISRKMTALERQMGRKLFERGPRGYALTAEGRAVLEQLQDLKDVQARLMRSLGQPDAVRVRVTAGAWTASYLARRLAQVWDKDDPWRLEFVESTRMLDIARRDADIGIRSRRPDQPWLAGRRTSKVEFAVYAASDDVRGFVALSADGPLTPSVRWVREQHGAEIITTACEEGTLVDLAVAGVGRVVMPTFVAKDVQGLKQVGPIIPELSHDEWLVCHHEARHDPPIRAALEAVASLLTSKP</sequence>
<dbReference type="SUPFAM" id="SSF53850">
    <property type="entry name" value="Periplasmic binding protein-like II"/>
    <property type="match status" value="1"/>
</dbReference>
<evidence type="ECO:0000256" key="4">
    <source>
        <dbReference type="ARBA" id="ARBA00023163"/>
    </source>
</evidence>
<dbReference type="EMBL" id="FXTY01000004">
    <property type="protein sequence ID" value="SMP22375.1"/>
    <property type="molecule type" value="Genomic_DNA"/>
</dbReference>
<feature type="domain" description="HTH lysR-type" evidence="5">
    <location>
        <begin position="5"/>
        <end position="62"/>
    </location>
</feature>
<dbReference type="InterPro" id="IPR005119">
    <property type="entry name" value="LysR_subst-bd"/>
</dbReference>
<keyword evidence="3" id="KW-0238">DNA-binding</keyword>
<protein>
    <submittedName>
        <fullName evidence="6">Transcriptional regulator, LysR family</fullName>
    </submittedName>
</protein>
<keyword evidence="4" id="KW-0804">Transcription</keyword>
<evidence type="ECO:0000256" key="1">
    <source>
        <dbReference type="ARBA" id="ARBA00009437"/>
    </source>
</evidence>
<evidence type="ECO:0000256" key="3">
    <source>
        <dbReference type="ARBA" id="ARBA00023125"/>
    </source>
</evidence>
<dbReference type="Pfam" id="PF03466">
    <property type="entry name" value="LysR_substrate"/>
    <property type="match status" value="1"/>
</dbReference>
<dbReference type="Gene3D" id="3.40.190.10">
    <property type="entry name" value="Periplasmic binding protein-like II"/>
    <property type="match status" value="2"/>
</dbReference>
<dbReference type="InterPro" id="IPR000847">
    <property type="entry name" value="LysR_HTH_N"/>
</dbReference>
<evidence type="ECO:0000313" key="6">
    <source>
        <dbReference type="EMBL" id="SMP22375.1"/>
    </source>
</evidence>
<dbReference type="InterPro" id="IPR036390">
    <property type="entry name" value="WH_DNA-bd_sf"/>
</dbReference>
<reference evidence="6 7" key="1">
    <citation type="submission" date="2017-05" db="EMBL/GenBank/DDBJ databases">
        <authorList>
            <person name="Varghese N."/>
            <person name="Submissions S."/>
        </authorList>
    </citation>
    <scope>NUCLEOTIDE SEQUENCE [LARGE SCALE GENOMIC DNA]</scope>
    <source>
        <strain evidence="6 7">DSM 29734</strain>
    </source>
</reference>
<evidence type="ECO:0000256" key="2">
    <source>
        <dbReference type="ARBA" id="ARBA00023015"/>
    </source>
</evidence>
<name>A0ABY1P0M1_9RHOB</name>
<proteinExistence type="inferred from homology"/>
<dbReference type="SUPFAM" id="SSF46785">
    <property type="entry name" value="Winged helix' DNA-binding domain"/>
    <property type="match status" value="1"/>
</dbReference>
<comment type="caution">
    <text evidence="6">The sequence shown here is derived from an EMBL/GenBank/DDBJ whole genome shotgun (WGS) entry which is preliminary data.</text>
</comment>
<dbReference type="InterPro" id="IPR036388">
    <property type="entry name" value="WH-like_DNA-bd_sf"/>
</dbReference>
<gene>
    <name evidence="6" type="ORF">SAMN06265373_104186</name>
</gene>
<keyword evidence="7" id="KW-1185">Reference proteome</keyword>